<protein>
    <submittedName>
        <fullName evidence="2">Uncharacterized protein</fullName>
    </submittedName>
</protein>
<keyword evidence="3" id="KW-1185">Reference proteome</keyword>
<gene>
    <name evidence="2" type="ORF">Krac_6228</name>
</gene>
<dbReference type="Proteomes" id="UP000004508">
    <property type="component" value="Unassembled WGS sequence"/>
</dbReference>
<dbReference type="InParanoid" id="D6TYK0"/>
<proteinExistence type="predicted"/>
<sequence length="35" mass="4392">MWKMWYNQLTRFGDNRQQMEEKKKRGDEHLSHADP</sequence>
<dbReference type="EMBL" id="ADVG01000003">
    <property type="protein sequence ID" value="EFH85075.1"/>
    <property type="molecule type" value="Genomic_DNA"/>
</dbReference>
<evidence type="ECO:0000256" key="1">
    <source>
        <dbReference type="SAM" id="MobiDB-lite"/>
    </source>
</evidence>
<evidence type="ECO:0000313" key="2">
    <source>
        <dbReference type="EMBL" id="EFH85075.1"/>
    </source>
</evidence>
<reference evidence="2 3" key="1">
    <citation type="journal article" date="2011" name="Stand. Genomic Sci.">
        <title>Non-contiguous finished genome sequence and contextual data of the filamentous soil bacterium Ktedonobacter racemifer type strain (SOSP1-21).</title>
        <authorList>
            <person name="Chang Y.J."/>
            <person name="Land M."/>
            <person name="Hauser L."/>
            <person name="Chertkov O."/>
            <person name="Del Rio T.G."/>
            <person name="Nolan M."/>
            <person name="Copeland A."/>
            <person name="Tice H."/>
            <person name="Cheng J.F."/>
            <person name="Lucas S."/>
            <person name="Han C."/>
            <person name="Goodwin L."/>
            <person name="Pitluck S."/>
            <person name="Ivanova N."/>
            <person name="Ovchinikova G."/>
            <person name="Pati A."/>
            <person name="Chen A."/>
            <person name="Palaniappan K."/>
            <person name="Mavromatis K."/>
            <person name="Liolios K."/>
            <person name="Brettin T."/>
            <person name="Fiebig A."/>
            <person name="Rohde M."/>
            <person name="Abt B."/>
            <person name="Goker M."/>
            <person name="Detter J.C."/>
            <person name="Woyke T."/>
            <person name="Bristow J."/>
            <person name="Eisen J.A."/>
            <person name="Markowitz V."/>
            <person name="Hugenholtz P."/>
            <person name="Kyrpides N.C."/>
            <person name="Klenk H.P."/>
            <person name="Lapidus A."/>
        </authorList>
    </citation>
    <scope>NUCLEOTIDE SEQUENCE [LARGE SCALE GENOMIC DNA]</scope>
    <source>
        <strain evidence="3">DSM 44963</strain>
    </source>
</reference>
<accession>D6TYK0</accession>
<name>D6TYK0_KTERA</name>
<feature type="region of interest" description="Disordered" evidence="1">
    <location>
        <begin position="13"/>
        <end position="35"/>
    </location>
</feature>
<dbReference type="AlphaFoldDB" id="D6TYK0"/>
<organism evidence="2 3">
    <name type="scientific">Ktedonobacter racemifer DSM 44963</name>
    <dbReference type="NCBI Taxonomy" id="485913"/>
    <lineage>
        <taxon>Bacteria</taxon>
        <taxon>Bacillati</taxon>
        <taxon>Chloroflexota</taxon>
        <taxon>Ktedonobacteria</taxon>
        <taxon>Ktedonobacterales</taxon>
        <taxon>Ktedonobacteraceae</taxon>
        <taxon>Ktedonobacter</taxon>
    </lineage>
</organism>
<dbReference type="STRING" id="485913.Krac_6228"/>
<evidence type="ECO:0000313" key="3">
    <source>
        <dbReference type="Proteomes" id="UP000004508"/>
    </source>
</evidence>
<comment type="caution">
    <text evidence="2">The sequence shown here is derived from an EMBL/GenBank/DDBJ whole genome shotgun (WGS) entry which is preliminary data.</text>
</comment>